<comment type="pathway">
    <text evidence="2">Cofactor biosynthesis; riboflavin biosynthesis; 2-hydroxy-3-oxobutyl phosphate from D-ribulose 5-phosphate: step 1/1.</text>
</comment>
<accession>A0A318LP27</accession>
<organism evidence="6 7">
    <name type="scientific">Prauserella flavalba</name>
    <dbReference type="NCBI Taxonomy" id="1477506"/>
    <lineage>
        <taxon>Bacteria</taxon>
        <taxon>Bacillati</taxon>
        <taxon>Actinomycetota</taxon>
        <taxon>Actinomycetes</taxon>
        <taxon>Pseudonocardiales</taxon>
        <taxon>Pseudonocardiaceae</taxon>
        <taxon>Prauserella</taxon>
    </lineage>
</organism>
<dbReference type="GO" id="GO:0046872">
    <property type="term" value="F:metal ion binding"/>
    <property type="evidence" value="ECO:0007669"/>
    <property type="project" value="UniProtKB-KW"/>
</dbReference>
<dbReference type="EC" id="4.1.99.12" evidence="3"/>
<proteinExistence type="predicted"/>
<evidence type="ECO:0000256" key="4">
    <source>
        <dbReference type="ARBA" id="ARBA00022619"/>
    </source>
</evidence>
<dbReference type="GO" id="GO:0003935">
    <property type="term" value="F:GTP cyclohydrolase II activity"/>
    <property type="evidence" value="ECO:0007669"/>
    <property type="project" value="TreeGrafter"/>
</dbReference>
<dbReference type="InterPro" id="IPR000422">
    <property type="entry name" value="DHBP_synthase_RibB"/>
</dbReference>
<comment type="caution">
    <text evidence="6">The sequence shown here is derived from an EMBL/GenBank/DDBJ whole genome shotgun (WGS) entry which is preliminary data.</text>
</comment>
<dbReference type="Pfam" id="PF00926">
    <property type="entry name" value="DHBP_synthase"/>
    <property type="match status" value="1"/>
</dbReference>
<dbReference type="PANTHER" id="PTHR21327:SF18">
    <property type="entry name" value="3,4-DIHYDROXY-2-BUTANONE 4-PHOSPHATE SYNTHASE"/>
    <property type="match status" value="1"/>
</dbReference>
<sequence length="206" mass="21461">MTILHESITDTEHAFSALRQGKPVVVIDDLGARPDCELVFAARHATTELVALAVRYTSGFLVVALPEPEADRLRLSAQGPADRGAPAFGVAVDAEGTGTGISSDARARTIALLGTPGTDPEVLRRPGHVVTYRAHPDGVLGRATAREAAFDLVRLAGAGFAAAGACLMSERDPLQEAGPDEARDWALSFGVPVVTASGVLAHRLAH</sequence>
<dbReference type="OrthoDB" id="3627010at2"/>
<dbReference type="GO" id="GO:0009231">
    <property type="term" value="P:riboflavin biosynthetic process"/>
    <property type="evidence" value="ECO:0007669"/>
    <property type="project" value="UniProtKB-UniPathway"/>
</dbReference>
<dbReference type="SUPFAM" id="SSF55821">
    <property type="entry name" value="YrdC/RibB"/>
    <property type="match status" value="1"/>
</dbReference>
<keyword evidence="7" id="KW-1185">Reference proteome</keyword>
<reference evidence="6 7" key="1">
    <citation type="submission" date="2016-07" db="EMBL/GenBank/DDBJ databases">
        <title>Draft genome sequence of Prauserella sp. YIM 121212, isolated from alkaline soil.</title>
        <authorList>
            <person name="Ruckert C."/>
            <person name="Albersmeier A."/>
            <person name="Jiang C.-L."/>
            <person name="Jiang Y."/>
            <person name="Kalinowski J."/>
            <person name="Schneider O."/>
            <person name="Winkler A."/>
            <person name="Zotchev S.B."/>
        </authorList>
    </citation>
    <scope>NUCLEOTIDE SEQUENCE [LARGE SCALE GENOMIC DNA]</scope>
    <source>
        <strain evidence="6 7">YIM 121212</strain>
    </source>
</reference>
<dbReference type="Gene3D" id="3.90.870.10">
    <property type="entry name" value="DHBP synthase"/>
    <property type="match status" value="1"/>
</dbReference>
<keyword evidence="4" id="KW-0686">Riboflavin biosynthesis</keyword>
<dbReference type="AlphaFoldDB" id="A0A318LP27"/>
<keyword evidence="5" id="KW-0479">Metal-binding</keyword>
<dbReference type="PANTHER" id="PTHR21327">
    <property type="entry name" value="GTP CYCLOHYDROLASE II-RELATED"/>
    <property type="match status" value="1"/>
</dbReference>
<evidence type="ECO:0000256" key="2">
    <source>
        <dbReference type="ARBA" id="ARBA00004904"/>
    </source>
</evidence>
<evidence type="ECO:0000313" key="7">
    <source>
        <dbReference type="Proteomes" id="UP000247892"/>
    </source>
</evidence>
<evidence type="ECO:0000256" key="3">
    <source>
        <dbReference type="ARBA" id="ARBA00012153"/>
    </source>
</evidence>
<comment type="function">
    <text evidence="1">Catalyzes the conversion of D-ribulose 5-phosphate to formate and 3,4-dihydroxy-2-butanone 4-phosphate.</text>
</comment>
<dbReference type="RefSeq" id="WP_110336279.1">
    <property type="nucleotide sequence ID" value="NZ_MASU01000005.1"/>
</dbReference>
<evidence type="ECO:0000256" key="5">
    <source>
        <dbReference type="ARBA" id="ARBA00022723"/>
    </source>
</evidence>
<evidence type="ECO:0000313" key="6">
    <source>
        <dbReference type="EMBL" id="PXY36273.1"/>
    </source>
</evidence>
<dbReference type="UniPathway" id="UPA00275">
    <property type="reaction ID" value="UER00399"/>
</dbReference>
<dbReference type="Proteomes" id="UP000247892">
    <property type="component" value="Unassembled WGS sequence"/>
</dbReference>
<dbReference type="GO" id="GO:0008686">
    <property type="term" value="F:3,4-dihydroxy-2-butanone-4-phosphate synthase activity"/>
    <property type="evidence" value="ECO:0007669"/>
    <property type="project" value="UniProtKB-EC"/>
</dbReference>
<dbReference type="EMBL" id="MASU01000005">
    <property type="protein sequence ID" value="PXY36273.1"/>
    <property type="molecule type" value="Genomic_DNA"/>
</dbReference>
<gene>
    <name evidence="6" type="ORF">BA062_12675</name>
</gene>
<evidence type="ECO:0000256" key="1">
    <source>
        <dbReference type="ARBA" id="ARBA00002284"/>
    </source>
</evidence>
<protein>
    <recommendedName>
        <fullName evidence="3">3,4-dihydroxy-2-butanone-4-phosphate synthase</fullName>
        <ecNumber evidence="3">4.1.99.12</ecNumber>
    </recommendedName>
</protein>
<dbReference type="GO" id="GO:0005829">
    <property type="term" value="C:cytosol"/>
    <property type="evidence" value="ECO:0007669"/>
    <property type="project" value="TreeGrafter"/>
</dbReference>
<dbReference type="InterPro" id="IPR017945">
    <property type="entry name" value="DHBP_synth_RibB-like_a/b_dom"/>
</dbReference>
<name>A0A318LP27_9PSEU</name>